<keyword evidence="1" id="KW-0677">Repeat</keyword>
<reference evidence="5" key="3">
    <citation type="submission" date="2015-06" db="UniProtKB">
        <authorList>
            <consortium name="EnsemblProtists"/>
        </authorList>
    </citation>
    <scope>IDENTIFICATION</scope>
</reference>
<feature type="repeat" description="ANK" evidence="3">
    <location>
        <begin position="57"/>
        <end position="89"/>
    </location>
</feature>
<dbReference type="SUPFAM" id="SSF48403">
    <property type="entry name" value="Ankyrin repeat"/>
    <property type="match status" value="1"/>
</dbReference>
<protein>
    <submittedName>
        <fullName evidence="4 5">Uncharacterized protein</fullName>
    </submittedName>
</protein>
<dbReference type="GO" id="GO:0004842">
    <property type="term" value="F:ubiquitin-protein transferase activity"/>
    <property type="evidence" value="ECO:0007669"/>
    <property type="project" value="TreeGrafter"/>
</dbReference>
<keyword evidence="6" id="KW-1185">Reference proteome</keyword>
<dbReference type="InterPro" id="IPR036770">
    <property type="entry name" value="Ankyrin_rpt-contain_sf"/>
</dbReference>
<dbReference type="InterPro" id="IPR002110">
    <property type="entry name" value="Ankyrin_rpt"/>
</dbReference>
<dbReference type="PANTHER" id="PTHR24171">
    <property type="entry name" value="ANKYRIN REPEAT DOMAIN-CONTAINING PROTEIN 39-RELATED"/>
    <property type="match status" value="1"/>
</dbReference>
<dbReference type="STRING" id="905079.L1JYZ6"/>
<accession>L1JYZ6</accession>
<dbReference type="PROSITE" id="PS50088">
    <property type="entry name" value="ANK_REPEAT"/>
    <property type="match status" value="1"/>
</dbReference>
<dbReference type="PROSITE" id="PS50297">
    <property type="entry name" value="ANK_REP_REGION"/>
    <property type="match status" value="1"/>
</dbReference>
<evidence type="ECO:0000256" key="2">
    <source>
        <dbReference type="ARBA" id="ARBA00023043"/>
    </source>
</evidence>
<evidence type="ECO:0000313" key="5">
    <source>
        <dbReference type="EnsemblProtists" id="EKX53303"/>
    </source>
</evidence>
<dbReference type="PANTHER" id="PTHR24171:SF8">
    <property type="entry name" value="BRCA1-ASSOCIATED RING DOMAIN PROTEIN 1"/>
    <property type="match status" value="1"/>
</dbReference>
<dbReference type="Pfam" id="PF12796">
    <property type="entry name" value="Ank_2"/>
    <property type="match status" value="1"/>
</dbReference>
<dbReference type="EMBL" id="JH992970">
    <property type="protein sequence ID" value="EKX53303.1"/>
    <property type="molecule type" value="Genomic_DNA"/>
</dbReference>
<dbReference type="OrthoDB" id="341259at2759"/>
<evidence type="ECO:0000256" key="3">
    <source>
        <dbReference type="PROSITE-ProRule" id="PRU00023"/>
    </source>
</evidence>
<dbReference type="Gene3D" id="1.25.40.20">
    <property type="entry name" value="Ankyrin repeat-containing domain"/>
    <property type="match status" value="1"/>
</dbReference>
<proteinExistence type="predicted"/>
<dbReference type="KEGG" id="gtt:GUITHDRAFT_101008"/>
<reference evidence="6" key="2">
    <citation type="submission" date="2012-11" db="EMBL/GenBank/DDBJ databases">
        <authorList>
            <person name="Kuo A."/>
            <person name="Curtis B.A."/>
            <person name="Tanifuji G."/>
            <person name="Burki F."/>
            <person name="Gruber A."/>
            <person name="Irimia M."/>
            <person name="Maruyama S."/>
            <person name="Arias M.C."/>
            <person name="Ball S.G."/>
            <person name="Gile G.H."/>
            <person name="Hirakawa Y."/>
            <person name="Hopkins J.F."/>
            <person name="Rensing S.A."/>
            <person name="Schmutz J."/>
            <person name="Symeonidi A."/>
            <person name="Elias M."/>
            <person name="Eveleigh R.J."/>
            <person name="Herman E.K."/>
            <person name="Klute M.J."/>
            <person name="Nakayama T."/>
            <person name="Obornik M."/>
            <person name="Reyes-Prieto A."/>
            <person name="Armbrust E.V."/>
            <person name="Aves S.J."/>
            <person name="Beiko R.G."/>
            <person name="Coutinho P."/>
            <person name="Dacks J.B."/>
            <person name="Durnford D.G."/>
            <person name="Fast N.M."/>
            <person name="Green B.R."/>
            <person name="Grisdale C."/>
            <person name="Hempe F."/>
            <person name="Henrissat B."/>
            <person name="Hoppner M.P."/>
            <person name="Ishida K.-I."/>
            <person name="Kim E."/>
            <person name="Koreny L."/>
            <person name="Kroth P.G."/>
            <person name="Liu Y."/>
            <person name="Malik S.-B."/>
            <person name="Maier U.G."/>
            <person name="McRose D."/>
            <person name="Mock T."/>
            <person name="Neilson J.A."/>
            <person name="Onodera N.T."/>
            <person name="Poole A.M."/>
            <person name="Pritham E.J."/>
            <person name="Richards T.A."/>
            <person name="Rocap G."/>
            <person name="Roy S.W."/>
            <person name="Sarai C."/>
            <person name="Schaack S."/>
            <person name="Shirato S."/>
            <person name="Slamovits C.H."/>
            <person name="Spencer D.F."/>
            <person name="Suzuki S."/>
            <person name="Worden A.Z."/>
            <person name="Zauner S."/>
            <person name="Barry K."/>
            <person name="Bell C."/>
            <person name="Bharti A.K."/>
            <person name="Crow J.A."/>
            <person name="Grimwood J."/>
            <person name="Kramer R."/>
            <person name="Lindquist E."/>
            <person name="Lucas S."/>
            <person name="Salamov A."/>
            <person name="McFadden G.I."/>
            <person name="Lane C.E."/>
            <person name="Keeling P.J."/>
            <person name="Gray M.W."/>
            <person name="Grigoriev I.V."/>
            <person name="Archibald J.M."/>
        </authorList>
    </citation>
    <scope>NUCLEOTIDE SEQUENCE</scope>
    <source>
        <strain evidence="6">CCMP2712</strain>
    </source>
</reference>
<gene>
    <name evidence="4" type="ORF">GUITHDRAFT_101008</name>
</gene>
<dbReference type="HOGENOM" id="CLU_1910655_0_0_1"/>
<evidence type="ECO:0000256" key="1">
    <source>
        <dbReference type="ARBA" id="ARBA00022737"/>
    </source>
</evidence>
<name>L1JYZ6_GUITC</name>
<keyword evidence="2 3" id="KW-0040">ANK repeat</keyword>
<dbReference type="GeneID" id="17310198"/>
<organism evidence="4">
    <name type="scientific">Guillardia theta (strain CCMP2712)</name>
    <name type="common">Cryptophyte</name>
    <dbReference type="NCBI Taxonomy" id="905079"/>
    <lineage>
        <taxon>Eukaryota</taxon>
        <taxon>Cryptophyceae</taxon>
        <taxon>Pyrenomonadales</taxon>
        <taxon>Geminigeraceae</taxon>
        <taxon>Guillardia</taxon>
    </lineage>
</organism>
<sequence length="133" mass="14702">MWESIRPFKPKKSMDINAKLIAACVKGARHIVEHLLQTGADINYLVQPKTGVHKDYIGFTPLSAAAHCGHTSLVKLLVQQGADIKCGREKDPIGKAKFWFALSNMVGDKKIETRKALYAKISPFYGNSTSFVV</sequence>
<evidence type="ECO:0000313" key="4">
    <source>
        <dbReference type="EMBL" id="EKX53303.1"/>
    </source>
</evidence>
<dbReference type="RefSeq" id="XP_005840283.1">
    <property type="nucleotide sequence ID" value="XM_005840226.1"/>
</dbReference>
<dbReference type="PaxDb" id="55529-EKX53303"/>
<evidence type="ECO:0000313" key="6">
    <source>
        <dbReference type="Proteomes" id="UP000011087"/>
    </source>
</evidence>
<dbReference type="EnsemblProtists" id="EKX53303">
    <property type="protein sequence ID" value="EKX53303"/>
    <property type="gene ID" value="GUITHDRAFT_101008"/>
</dbReference>
<reference evidence="4 6" key="1">
    <citation type="journal article" date="2012" name="Nature">
        <title>Algal genomes reveal evolutionary mosaicism and the fate of nucleomorphs.</title>
        <authorList>
            <consortium name="DOE Joint Genome Institute"/>
            <person name="Curtis B.A."/>
            <person name="Tanifuji G."/>
            <person name="Burki F."/>
            <person name="Gruber A."/>
            <person name="Irimia M."/>
            <person name="Maruyama S."/>
            <person name="Arias M.C."/>
            <person name="Ball S.G."/>
            <person name="Gile G.H."/>
            <person name="Hirakawa Y."/>
            <person name="Hopkins J.F."/>
            <person name="Kuo A."/>
            <person name="Rensing S.A."/>
            <person name="Schmutz J."/>
            <person name="Symeonidi A."/>
            <person name="Elias M."/>
            <person name="Eveleigh R.J."/>
            <person name="Herman E.K."/>
            <person name="Klute M.J."/>
            <person name="Nakayama T."/>
            <person name="Obornik M."/>
            <person name="Reyes-Prieto A."/>
            <person name="Armbrust E.V."/>
            <person name="Aves S.J."/>
            <person name="Beiko R.G."/>
            <person name="Coutinho P."/>
            <person name="Dacks J.B."/>
            <person name="Durnford D.G."/>
            <person name="Fast N.M."/>
            <person name="Green B.R."/>
            <person name="Grisdale C.J."/>
            <person name="Hempel F."/>
            <person name="Henrissat B."/>
            <person name="Hoppner M.P."/>
            <person name="Ishida K."/>
            <person name="Kim E."/>
            <person name="Koreny L."/>
            <person name="Kroth P.G."/>
            <person name="Liu Y."/>
            <person name="Malik S.B."/>
            <person name="Maier U.G."/>
            <person name="McRose D."/>
            <person name="Mock T."/>
            <person name="Neilson J.A."/>
            <person name="Onodera N.T."/>
            <person name="Poole A.M."/>
            <person name="Pritham E.J."/>
            <person name="Richards T.A."/>
            <person name="Rocap G."/>
            <person name="Roy S.W."/>
            <person name="Sarai C."/>
            <person name="Schaack S."/>
            <person name="Shirato S."/>
            <person name="Slamovits C.H."/>
            <person name="Spencer D.F."/>
            <person name="Suzuki S."/>
            <person name="Worden A.Z."/>
            <person name="Zauner S."/>
            <person name="Barry K."/>
            <person name="Bell C."/>
            <person name="Bharti A.K."/>
            <person name="Crow J.A."/>
            <person name="Grimwood J."/>
            <person name="Kramer R."/>
            <person name="Lindquist E."/>
            <person name="Lucas S."/>
            <person name="Salamov A."/>
            <person name="McFadden G.I."/>
            <person name="Lane C.E."/>
            <person name="Keeling P.J."/>
            <person name="Gray M.W."/>
            <person name="Grigoriev I.V."/>
            <person name="Archibald J.M."/>
        </authorList>
    </citation>
    <scope>NUCLEOTIDE SEQUENCE</scope>
    <source>
        <strain evidence="4 6">CCMP2712</strain>
    </source>
</reference>
<dbReference type="GO" id="GO:0085020">
    <property type="term" value="P:protein K6-linked ubiquitination"/>
    <property type="evidence" value="ECO:0007669"/>
    <property type="project" value="TreeGrafter"/>
</dbReference>
<dbReference type="AlphaFoldDB" id="L1JYZ6"/>
<dbReference type="Proteomes" id="UP000011087">
    <property type="component" value="Unassembled WGS sequence"/>
</dbReference>
<dbReference type="SMART" id="SM00248">
    <property type="entry name" value="ANK"/>
    <property type="match status" value="2"/>
</dbReference>